<dbReference type="AlphaFoldDB" id="A0A6C2U4I0"/>
<reference evidence="2 3" key="1">
    <citation type="submission" date="2019-04" db="EMBL/GenBank/DDBJ databases">
        <authorList>
            <person name="Van Vliet M D."/>
        </authorList>
    </citation>
    <scope>NUCLEOTIDE SEQUENCE [LARGE SCALE GENOMIC DNA]</scope>
    <source>
        <strain evidence="2 3">F1</strain>
    </source>
</reference>
<accession>A0A6C2U4I0</accession>
<feature type="transmembrane region" description="Helical" evidence="1">
    <location>
        <begin position="171"/>
        <end position="192"/>
    </location>
</feature>
<feature type="transmembrane region" description="Helical" evidence="1">
    <location>
        <begin position="6"/>
        <end position="23"/>
    </location>
</feature>
<feature type="transmembrane region" description="Helical" evidence="1">
    <location>
        <begin position="380"/>
        <end position="397"/>
    </location>
</feature>
<keyword evidence="1" id="KW-0472">Membrane</keyword>
<evidence type="ECO:0000313" key="2">
    <source>
        <dbReference type="EMBL" id="VGO14805.1"/>
    </source>
</evidence>
<keyword evidence="3" id="KW-1185">Reference proteome</keyword>
<keyword evidence="1" id="KW-0812">Transmembrane</keyword>
<evidence type="ECO:0000313" key="3">
    <source>
        <dbReference type="Proteomes" id="UP000366872"/>
    </source>
</evidence>
<feature type="transmembrane region" description="Helical" evidence="1">
    <location>
        <begin position="30"/>
        <end position="48"/>
    </location>
</feature>
<feature type="transmembrane region" description="Helical" evidence="1">
    <location>
        <begin position="60"/>
        <end position="82"/>
    </location>
</feature>
<dbReference type="RefSeq" id="WP_136080429.1">
    <property type="nucleotide sequence ID" value="NZ_CAAHFG010000002.1"/>
</dbReference>
<evidence type="ECO:0008006" key="4">
    <source>
        <dbReference type="Google" id="ProtNLM"/>
    </source>
</evidence>
<feature type="transmembrane region" description="Helical" evidence="1">
    <location>
        <begin position="404"/>
        <end position="423"/>
    </location>
</feature>
<name>A0A6C2U4I0_PONDE</name>
<sequence>MDLFSLVLYAAINAAMVVLHLMNKNRIYEFPFWAGLIALGWLLPQAVGGYRNIDAYPDQAYSSAMLFASLCTLAMWGGHAWGLNHGSAGRASWLSSPVEVRRLVPAGSLLCFAGFFFQWKLNTLPDELKAQTQWSGATVKYLFLASVFHFGFLTLWLVYIRQRKVFAPRLLLFIIPSLLLLLKTAVLGGRRAGMMNLASYMLTSLWFVRGWIMPRWLMVSGLTVGLILVNAIGHYRSIMGQKDVSLGQRLENVAKSDLASESENVMKRGGAELNNYIFVRQIYAEEKGFDFGVYHWNMLVFNFVPAQIVGRALKESLIFPLSNYGYSLAAERYGHRYYRGTTSTGYNDSFKSFGWLGFIKFGIIGWMMGVLYRHAVAGDFLGQLLYAYLLSVAMHAISHSTHAILVSKWVYFFLLGFPALWWAKVRVEGSEG</sequence>
<feature type="transmembrane region" description="Helical" evidence="1">
    <location>
        <begin position="212"/>
        <end position="232"/>
    </location>
</feature>
<keyword evidence="1" id="KW-1133">Transmembrane helix</keyword>
<feature type="transmembrane region" description="Helical" evidence="1">
    <location>
        <begin position="353"/>
        <end position="374"/>
    </location>
</feature>
<evidence type="ECO:0000256" key="1">
    <source>
        <dbReference type="SAM" id="Phobius"/>
    </source>
</evidence>
<dbReference type="Proteomes" id="UP000366872">
    <property type="component" value="Unassembled WGS sequence"/>
</dbReference>
<proteinExistence type="predicted"/>
<gene>
    <name evidence="2" type="ORF">PDESU_03374</name>
</gene>
<feature type="transmembrane region" description="Helical" evidence="1">
    <location>
        <begin position="103"/>
        <end position="121"/>
    </location>
</feature>
<dbReference type="EMBL" id="CAAHFG010000002">
    <property type="protein sequence ID" value="VGO14805.1"/>
    <property type="molecule type" value="Genomic_DNA"/>
</dbReference>
<feature type="transmembrane region" description="Helical" evidence="1">
    <location>
        <begin position="141"/>
        <end position="159"/>
    </location>
</feature>
<protein>
    <recommendedName>
        <fullName evidence="4">Oligosaccharide repeat unit polymerase</fullName>
    </recommendedName>
</protein>
<organism evidence="2 3">
    <name type="scientific">Pontiella desulfatans</name>
    <dbReference type="NCBI Taxonomy" id="2750659"/>
    <lineage>
        <taxon>Bacteria</taxon>
        <taxon>Pseudomonadati</taxon>
        <taxon>Kiritimatiellota</taxon>
        <taxon>Kiritimatiellia</taxon>
        <taxon>Kiritimatiellales</taxon>
        <taxon>Pontiellaceae</taxon>
        <taxon>Pontiella</taxon>
    </lineage>
</organism>